<protein>
    <recommendedName>
        <fullName evidence="4">Capsid maturation protease</fullName>
    </recommendedName>
</protein>
<accession>A0A4Y4C8G3</accession>
<feature type="region of interest" description="Disordered" evidence="1">
    <location>
        <begin position="240"/>
        <end position="264"/>
    </location>
</feature>
<evidence type="ECO:0000256" key="1">
    <source>
        <dbReference type="SAM" id="MobiDB-lite"/>
    </source>
</evidence>
<dbReference type="GeneID" id="82888838"/>
<dbReference type="RefSeq" id="WP_141331495.1">
    <property type="nucleotide sequence ID" value="NZ_BJNT01000026.1"/>
</dbReference>
<dbReference type="EMBL" id="BJNT01000026">
    <property type="protein sequence ID" value="GEC87453.1"/>
    <property type="molecule type" value="Genomic_DNA"/>
</dbReference>
<feature type="compositionally biased region" description="Polar residues" evidence="1">
    <location>
        <begin position="180"/>
        <end position="191"/>
    </location>
</feature>
<name>A0A4Y4C8G3_9CORY</name>
<reference evidence="2 3" key="1">
    <citation type="submission" date="2019-06" db="EMBL/GenBank/DDBJ databases">
        <title>Whole genome shotgun sequence of Corynebacterium variabile NBRC 15286.</title>
        <authorList>
            <person name="Hosoyama A."/>
            <person name="Uohara A."/>
            <person name="Ohji S."/>
            <person name="Ichikawa N."/>
        </authorList>
    </citation>
    <scope>NUCLEOTIDE SEQUENCE [LARGE SCALE GENOMIC DNA]</scope>
    <source>
        <strain evidence="2 3">NBRC 15286</strain>
    </source>
</reference>
<organism evidence="2 3">
    <name type="scientific">Corynebacterium variabile</name>
    <dbReference type="NCBI Taxonomy" id="1727"/>
    <lineage>
        <taxon>Bacteria</taxon>
        <taxon>Bacillati</taxon>
        <taxon>Actinomycetota</taxon>
        <taxon>Actinomycetes</taxon>
        <taxon>Mycobacteriales</taxon>
        <taxon>Corynebacteriaceae</taxon>
        <taxon>Corynebacterium</taxon>
    </lineage>
</organism>
<comment type="caution">
    <text evidence="2">The sequence shown here is derived from an EMBL/GenBank/DDBJ whole genome shotgun (WGS) entry which is preliminary data.</text>
</comment>
<proteinExistence type="predicted"/>
<feature type="compositionally biased region" description="Basic and acidic residues" evidence="1">
    <location>
        <begin position="246"/>
        <end position="264"/>
    </location>
</feature>
<evidence type="ECO:0000313" key="2">
    <source>
        <dbReference type="EMBL" id="GEC87453.1"/>
    </source>
</evidence>
<evidence type="ECO:0008006" key="4">
    <source>
        <dbReference type="Google" id="ProtNLM"/>
    </source>
</evidence>
<dbReference type="Proteomes" id="UP000319986">
    <property type="component" value="Unassembled WGS sequence"/>
</dbReference>
<dbReference type="Pfam" id="PF25310">
    <property type="entry name" value="VG15"/>
    <property type="match status" value="1"/>
</dbReference>
<dbReference type="AlphaFoldDB" id="A0A4Y4C8G3"/>
<gene>
    <name evidence="2" type="ORF">CVA01_27670</name>
</gene>
<feature type="region of interest" description="Disordered" evidence="1">
    <location>
        <begin position="170"/>
        <end position="191"/>
    </location>
</feature>
<evidence type="ECO:0000313" key="3">
    <source>
        <dbReference type="Proteomes" id="UP000319986"/>
    </source>
</evidence>
<sequence length="264" mass="28588">MADPWLTHARHLDSTAVLATQALFKAVDANPTMAPEEFQALVAAITQRYGTVAMSSALWALDTGRALADLTDLPAPVPAEAVNVAQVTNSASWALNKADGSTVAAARVMAGPLGRFIRQPARDTVWNSTAAAGTRYARVPGPGACSFCLMLASRGAVYTKDTVLTVSAGNSRTRRETHTRNPNATGGHTYSSGPMADGYKYHDNCSCTAREVLRDSDVPKIINDLQDEWYEVTYDASGHMRPNQKHAWDQHWKTKRDEAGEAFH</sequence>
<dbReference type="InterPro" id="IPR057369">
    <property type="entry name" value="VG15"/>
</dbReference>